<evidence type="ECO:0000313" key="1">
    <source>
        <dbReference type="EMBL" id="EDL82595.1"/>
    </source>
</evidence>
<sequence>MLLNQRVSVHNGRTKEKLRAHILIHKDVTEKWH</sequence>
<protein>
    <submittedName>
        <fullName evidence="1">RCG53310</fullName>
    </submittedName>
</protein>
<name>A6JMU6_RAT</name>
<evidence type="ECO:0000313" key="2">
    <source>
        <dbReference type="Proteomes" id="UP000234681"/>
    </source>
</evidence>
<reference evidence="2" key="1">
    <citation type="submission" date="2005-09" db="EMBL/GenBank/DDBJ databases">
        <authorList>
            <person name="Mural R.J."/>
            <person name="Li P.W."/>
            <person name="Adams M.D."/>
            <person name="Amanatides P.G."/>
            <person name="Baden-Tillson H."/>
            <person name="Barnstead M."/>
            <person name="Chin S.H."/>
            <person name="Dew I."/>
            <person name="Evans C.A."/>
            <person name="Ferriera S."/>
            <person name="Flanigan M."/>
            <person name="Fosler C."/>
            <person name="Glodek A."/>
            <person name="Gu Z."/>
            <person name="Holt R.A."/>
            <person name="Jennings D."/>
            <person name="Kraft C.L."/>
            <person name="Lu F."/>
            <person name="Nguyen T."/>
            <person name="Nusskern D.R."/>
            <person name="Pfannkoch C.M."/>
            <person name="Sitter C."/>
            <person name="Sutton G.G."/>
            <person name="Venter J.C."/>
            <person name="Wang Z."/>
            <person name="Woodage T."/>
            <person name="Zheng X.H."/>
            <person name="Zhong F."/>
        </authorList>
    </citation>
    <scope>NUCLEOTIDE SEQUENCE [LARGE SCALE GENOMIC DNA]</scope>
    <source>
        <strain>BN</strain>
        <strain evidence="2">Sprague-Dawley</strain>
    </source>
</reference>
<accession>A6JMU6</accession>
<proteinExistence type="predicted"/>
<dbReference type="Proteomes" id="UP000234681">
    <property type="component" value="Chromosome 2"/>
</dbReference>
<dbReference type="EMBL" id="CH473992">
    <property type="protein sequence ID" value="EDL82595.1"/>
    <property type="molecule type" value="Genomic_DNA"/>
</dbReference>
<organism evidence="1 2">
    <name type="scientific">Rattus norvegicus</name>
    <name type="common">Rat</name>
    <dbReference type="NCBI Taxonomy" id="10116"/>
    <lineage>
        <taxon>Eukaryota</taxon>
        <taxon>Metazoa</taxon>
        <taxon>Chordata</taxon>
        <taxon>Craniata</taxon>
        <taxon>Vertebrata</taxon>
        <taxon>Euteleostomi</taxon>
        <taxon>Mammalia</taxon>
        <taxon>Eutheria</taxon>
        <taxon>Euarchontoglires</taxon>
        <taxon>Glires</taxon>
        <taxon>Rodentia</taxon>
        <taxon>Myomorpha</taxon>
        <taxon>Muroidea</taxon>
        <taxon>Muridae</taxon>
        <taxon>Murinae</taxon>
        <taxon>Rattus</taxon>
    </lineage>
</organism>
<dbReference type="AlphaFoldDB" id="A6JMU6"/>
<gene>
    <name evidence="1" type="ORF">rCG_53310</name>
</gene>